<dbReference type="NCBIfam" id="TIGR03093">
    <property type="entry name" value="SASP_sspL"/>
    <property type="match status" value="1"/>
</dbReference>
<accession>A0ABT4X0B4</accession>
<dbReference type="InterPro" id="IPR017526">
    <property type="entry name" value="SASP_SspL"/>
</dbReference>
<dbReference type="Proteomes" id="UP001211894">
    <property type="component" value="Unassembled WGS sequence"/>
</dbReference>
<feature type="compositionally biased region" description="Basic and acidic residues" evidence="2">
    <location>
        <begin position="24"/>
        <end position="38"/>
    </location>
</feature>
<protein>
    <recommendedName>
        <fullName evidence="1">Small, acid-soluble spore protein L</fullName>
    </recommendedName>
</protein>
<name>A0ABT4X0B4_9BACI</name>
<evidence type="ECO:0000256" key="2">
    <source>
        <dbReference type="SAM" id="MobiDB-lite"/>
    </source>
</evidence>
<reference evidence="3 4" key="1">
    <citation type="submission" date="2023-01" db="EMBL/GenBank/DDBJ databases">
        <title>Bacillus changyiensis sp. nov., isolated from a coastal deposit.</title>
        <authorList>
            <person name="Xiao G."/>
            <person name="Lai Q."/>
            <person name="Hu Z."/>
            <person name="Shao Z."/>
        </authorList>
    </citation>
    <scope>NUCLEOTIDE SEQUENCE [LARGE SCALE GENOMIC DNA]</scope>
    <source>
        <strain evidence="3 4">CLL-7-23</strain>
    </source>
</reference>
<comment type="caution">
    <text evidence="3">The sequence shown here is derived from an EMBL/GenBank/DDBJ whole genome shotgun (WGS) entry which is preliminary data.</text>
</comment>
<evidence type="ECO:0000313" key="4">
    <source>
        <dbReference type="Proteomes" id="UP001211894"/>
    </source>
</evidence>
<organism evidence="3 4">
    <name type="scientific">Bacillus changyiensis</name>
    <dbReference type="NCBI Taxonomy" id="3004103"/>
    <lineage>
        <taxon>Bacteria</taxon>
        <taxon>Bacillati</taxon>
        <taxon>Bacillota</taxon>
        <taxon>Bacilli</taxon>
        <taxon>Bacillales</taxon>
        <taxon>Bacillaceae</taxon>
        <taxon>Bacillus</taxon>
    </lineage>
</organism>
<evidence type="ECO:0000256" key="1">
    <source>
        <dbReference type="NCBIfam" id="TIGR03093"/>
    </source>
</evidence>
<keyword evidence="4" id="KW-1185">Reference proteome</keyword>
<proteinExistence type="predicted"/>
<dbReference type="RefSeq" id="WP_270799014.1">
    <property type="nucleotide sequence ID" value="NZ_JAQFWW010000001.1"/>
</dbReference>
<feature type="region of interest" description="Disordered" evidence="2">
    <location>
        <begin position="1"/>
        <end position="45"/>
    </location>
</feature>
<gene>
    <name evidence="3" type="primary">sspL</name>
    <name evidence="3" type="ORF">PJ311_03755</name>
</gene>
<evidence type="ECO:0000313" key="3">
    <source>
        <dbReference type="EMBL" id="MDA7025727.1"/>
    </source>
</evidence>
<sequence>MEKQQPTGKGRLTGGVTPQGEIYMNEHKDPKTELENRAKKSNTKR</sequence>
<dbReference type="EMBL" id="JAQKAB010000002">
    <property type="protein sequence ID" value="MDA7025727.1"/>
    <property type="molecule type" value="Genomic_DNA"/>
</dbReference>